<feature type="region of interest" description="Disordered" evidence="1">
    <location>
        <begin position="18"/>
        <end position="48"/>
    </location>
</feature>
<name>A0A085LZT4_9BILA</name>
<dbReference type="Proteomes" id="UP000030764">
    <property type="component" value="Unassembled WGS sequence"/>
</dbReference>
<proteinExistence type="predicted"/>
<evidence type="ECO:0000313" key="3">
    <source>
        <dbReference type="Proteomes" id="UP000030764"/>
    </source>
</evidence>
<sequence length="105" mass="11421">METVDIAVNPAVITLDSDMESKKKGGMAGQGENEMPKMPPNFVLAPPGMTAPPRAVEWNFPYIPDPKANTGSPAPYSDLLAYFGERRKLAKFSAGEVAFEQHQLL</sequence>
<reference evidence="2 3" key="1">
    <citation type="journal article" date="2014" name="Nat. Genet.">
        <title>Genome and transcriptome of the porcine whipworm Trichuris suis.</title>
        <authorList>
            <person name="Jex A.R."/>
            <person name="Nejsum P."/>
            <person name="Schwarz E.M."/>
            <person name="Hu L."/>
            <person name="Young N.D."/>
            <person name="Hall R.S."/>
            <person name="Korhonen P.K."/>
            <person name="Liao S."/>
            <person name="Thamsborg S."/>
            <person name="Xia J."/>
            <person name="Xu P."/>
            <person name="Wang S."/>
            <person name="Scheerlinck J.P."/>
            <person name="Hofmann A."/>
            <person name="Sternberg P.W."/>
            <person name="Wang J."/>
            <person name="Gasser R.B."/>
        </authorList>
    </citation>
    <scope>NUCLEOTIDE SEQUENCE [LARGE SCALE GENOMIC DNA]</scope>
    <source>
        <strain evidence="2">DCEP-RM93M</strain>
    </source>
</reference>
<dbReference type="EMBL" id="KL363253">
    <property type="protein sequence ID" value="KFD50480.1"/>
    <property type="molecule type" value="Genomic_DNA"/>
</dbReference>
<accession>A0A085LZT4</accession>
<protein>
    <submittedName>
        <fullName evidence="2">Uncharacterized protein</fullName>
    </submittedName>
</protein>
<organism evidence="2 3">
    <name type="scientific">Trichuris suis</name>
    <name type="common">pig whipworm</name>
    <dbReference type="NCBI Taxonomy" id="68888"/>
    <lineage>
        <taxon>Eukaryota</taxon>
        <taxon>Metazoa</taxon>
        <taxon>Ecdysozoa</taxon>
        <taxon>Nematoda</taxon>
        <taxon>Enoplea</taxon>
        <taxon>Dorylaimia</taxon>
        <taxon>Trichinellida</taxon>
        <taxon>Trichuridae</taxon>
        <taxon>Trichuris</taxon>
    </lineage>
</organism>
<keyword evidence="3" id="KW-1185">Reference proteome</keyword>
<evidence type="ECO:0000256" key="1">
    <source>
        <dbReference type="SAM" id="MobiDB-lite"/>
    </source>
</evidence>
<gene>
    <name evidence="2" type="ORF">M513_08707</name>
</gene>
<dbReference type="AlphaFoldDB" id="A0A085LZT4"/>
<evidence type="ECO:0000313" key="2">
    <source>
        <dbReference type="EMBL" id="KFD50480.1"/>
    </source>
</evidence>